<accession>A0AAJ7L5A7</accession>
<keyword evidence="2" id="KW-1185">Reference proteome</keyword>
<dbReference type="KEGG" id="goe:108864665"/>
<feature type="region of interest" description="Disordered" evidence="1">
    <location>
        <begin position="147"/>
        <end position="173"/>
    </location>
</feature>
<dbReference type="Proteomes" id="UP000694867">
    <property type="component" value="Unplaced"/>
</dbReference>
<protein>
    <submittedName>
        <fullName evidence="3">Uncharacterized protein LOC108864665</fullName>
    </submittedName>
</protein>
<dbReference type="AlphaFoldDB" id="A0AAJ7L5A7"/>
<feature type="compositionally biased region" description="Polar residues" evidence="1">
    <location>
        <begin position="366"/>
        <end position="385"/>
    </location>
</feature>
<evidence type="ECO:0000313" key="2">
    <source>
        <dbReference type="Proteomes" id="UP000694867"/>
    </source>
</evidence>
<feature type="compositionally biased region" description="Basic and acidic residues" evidence="1">
    <location>
        <begin position="343"/>
        <end position="356"/>
    </location>
</feature>
<dbReference type="GeneID" id="108864665"/>
<sequence>MVAATSPEALTPKDRKLAADHSTFRRVSEVVQRESPKTAIAEATGADQRKQELDMRVPPIEALRGDPALGPDRLNFQSKNCRTLRKEIRASTRISKPKPEMKDSRTSTTGLDEYVRRSRRKKSACIQIDLDATRAWAKADNGRWDLDDACGDTGERSDNRIAPSEREESTGTRTAFHAPTIDSFMLHKVSRMEPLNESLRLELAPEERNTERIRNACDQIADNSGGHVVSDVDMVETGCEPSIWVTTRASGELQGSQRTSVTTSTRKWAKKAPLTEPDEYRSVGCPLETSRKIPKDTSEPREVAMESGLEEAHDRALISGRKRSTSENRRRESERIVSSPANERGKCLDTVLDRSLRSRQVGAGSPRTTLSSATSEGLHGASSSKPLDLDQLVSPKRPEDSLVDIAKRDERTRKKAERRDRSNIDLQQAVRLIREKIERKRIIENTIYRRINLIYEDLWENFLETYHPERWLIMKDEWMARKAEKRIEEEQRGLGPLDDGMEREVQKGTKAGAAKYYKEFEEKRAKERRRKLALRVSSRKNVGSGTSRREESRRKSPRLRERSARQQ</sequence>
<organism evidence="2 3">
    <name type="scientific">Galendromus occidentalis</name>
    <name type="common">western predatory mite</name>
    <dbReference type="NCBI Taxonomy" id="34638"/>
    <lineage>
        <taxon>Eukaryota</taxon>
        <taxon>Metazoa</taxon>
        <taxon>Ecdysozoa</taxon>
        <taxon>Arthropoda</taxon>
        <taxon>Chelicerata</taxon>
        <taxon>Arachnida</taxon>
        <taxon>Acari</taxon>
        <taxon>Parasitiformes</taxon>
        <taxon>Mesostigmata</taxon>
        <taxon>Gamasina</taxon>
        <taxon>Phytoseioidea</taxon>
        <taxon>Phytoseiidae</taxon>
        <taxon>Typhlodrominae</taxon>
        <taxon>Galendromus</taxon>
    </lineage>
</organism>
<evidence type="ECO:0000313" key="3">
    <source>
        <dbReference type="RefSeq" id="XP_018496266.1"/>
    </source>
</evidence>
<feature type="compositionally biased region" description="Basic and acidic residues" evidence="1">
    <location>
        <begin position="289"/>
        <end position="316"/>
    </location>
</feature>
<feature type="region of interest" description="Disordered" evidence="1">
    <location>
        <begin position="490"/>
        <end position="509"/>
    </location>
</feature>
<dbReference type="RefSeq" id="XP_018496266.1">
    <property type="nucleotide sequence ID" value="XM_018640750.1"/>
</dbReference>
<feature type="region of interest" description="Disordered" evidence="1">
    <location>
        <begin position="250"/>
        <end position="400"/>
    </location>
</feature>
<evidence type="ECO:0000256" key="1">
    <source>
        <dbReference type="SAM" id="MobiDB-lite"/>
    </source>
</evidence>
<feature type="region of interest" description="Disordered" evidence="1">
    <location>
        <begin position="1"/>
        <end position="53"/>
    </location>
</feature>
<feature type="compositionally biased region" description="Basic and acidic residues" evidence="1">
    <location>
        <begin position="11"/>
        <end position="36"/>
    </location>
</feature>
<feature type="compositionally biased region" description="Polar residues" evidence="1">
    <location>
        <begin position="250"/>
        <end position="266"/>
    </location>
</feature>
<feature type="compositionally biased region" description="Basic and acidic residues" evidence="1">
    <location>
        <begin position="153"/>
        <end position="170"/>
    </location>
</feature>
<reference evidence="3" key="1">
    <citation type="submission" date="2025-08" db="UniProtKB">
        <authorList>
            <consortium name="RefSeq"/>
        </authorList>
    </citation>
    <scope>IDENTIFICATION</scope>
</reference>
<feature type="compositionally biased region" description="Basic and acidic residues" evidence="1">
    <location>
        <begin position="547"/>
        <end position="567"/>
    </location>
</feature>
<gene>
    <name evidence="3" type="primary">LOC108864665</name>
</gene>
<name>A0AAJ7L5A7_9ACAR</name>
<feature type="compositionally biased region" description="Basic and acidic residues" evidence="1">
    <location>
        <begin position="324"/>
        <end position="335"/>
    </location>
</feature>
<proteinExistence type="predicted"/>
<feature type="region of interest" description="Disordered" evidence="1">
    <location>
        <begin position="523"/>
        <end position="567"/>
    </location>
</feature>